<proteinExistence type="predicted"/>
<name>A0ACD4DIS3_9NOCA</name>
<dbReference type="Proteomes" id="UP001156484">
    <property type="component" value="Chromosome"/>
</dbReference>
<keyword evidence="2" id="KW-1185">Reference proteome</keyword>
<evidence type="ECO:0000313" key="1">
    <source>
        <dbReference type="EMBL" id="UYP19955.1"/>
    </source>
</evidence>
<organism evidence="1 2">
    <name type="scientific">Rhodococcus sacchari</name>
    <dbReference type="NCBI Taxonomy" id="2962047"/>
    <lineage>
        <taxon>Bacteria</taxon>
        <taxon>Bacillati</taxon>
        <taxon>Actinomycetota</taxon>
        <taxon>Actinomycetes</taxon>
        <taxon>Mycobacteriales</taxon>
        <taxon>Nocardiaceae</taxon>
        <taxon>Rhodococcus</taxon>
    </lineage>
</organism>
<accession>A0ACD4DIS3</accession>
<reference evidence="1" key="1">
    <citation type="submission" date="2022-10" db="EMBL/GenBank/DDBJ databases">
        <title>Rhodococcus ferula Z13 complete genome.</title>
        <authorList>
            <person name="Long X."/>
            <person name="Zang M."/>
        </authorList>
    </citation>
    <scope>NUCLEOTIDE SEQUENCE</scope>
    <source>
        <strain evidence="1">Z13</strain>
    </source>
</reference>
<evidence type="ECO:0000313" key="2">
    <source>
        <dbReference type="Proteomes" id="UP001156484"/>
    </source>
</evidence>
<gene>
    <name evidence="1" type="ORF">OED52_05205</name>
</gene>
<protein>
    <submittedName>
        <fullName evidence="1">Uncharacterized protein</fullName>
    </submittedName>
</protein>
<sequence>MNLTIISFVVAGLLLVAGVVLRERQVPASGSIGRTRDAWLVSGALAVWVIVAAILTLVRFGELAA</sequence>
<dbReference type="EMBL" id="CP107551">
    <property type="protein sequence ID" value="UYP19955.1"/>
    <property type="molecule type" value="Genomic_DNA"/>
</dbReference>